<proteinExistence type="predicted"/>
<accession>A0A1M3T7N6</accession>
<dbReference type="AlphaFoldDB" id="A0A1M3T7N6"/>
<reference evidence="2" key="1">
    <citation type="journal article" date="2017" name="Genome Biol.">
        <title>Comparative genomics reveals high biological diversity and specific adaptations in the industrially and medically important fungal genus Aspergillus.</title>
        <authorList>
            <person name="de Vries R.P."/>
            <person name="Riley R."/>
            <person name="Wiebenga A."/>
            <person name="Aguilar-Osorio G."/>
            <person name="Amillis S."/>
            <person name="Uchima C.A."/>
            <person name="Anderluh G."/>
            <person name="Asadollahi M."/>
            <person name="Askin M."/>
            <person name="Barry K."/>
            <person name="Battaglia E."/>
            <person name="Bayram O."/>
            <person name="Benocci T."/>
            <person name="Braus-Stromeyer S.A."/>
            <person name="Caldana C."/>
            <person name="Canovas D."/>
            <person name="Cerqueira G.C."/>
            <person name="Chen F."/>
            <person name="Chen W."/>
            <person name="Choi C."/>
            <person name="Clum A."/>
            <person name="Dos Santos R.A."/>
            <person name="Damasio A.R."/>
            <person name="Diallinas G."/>
            <person name="Emri T."/>
            <person name="Fekete E."/>
            <person name="Flipphi M."/>
            <person name="Freyberg S."/>
            <person name="Gallo A."/>
            <person name="Gournas C."/>
            <person name="Habgood R."/>
            <person name="Hainaut M."/>
            <person name="Harispe M.L."/>
            <person name="Henrissat B."/>
            <person name="Hilden K.S."/>
            <person name="Hope R."/>
            <person name="Hossain A."/>
            <person name="Karabika E."/>
            <person name="Karaffa L."/>
            <person name="Karanyi Z."/>
            <person name="Krasevec N."/>
            <person name="Kuo A."/>
            <person name="Kusch H."/>
            <person name="LaButti K."/>
            <person name="Lagendijk E.L."/>
            <person name="Lapidus A."/>
            <person name="Levasseur A."/>
            <person name="Lindquist E."/>
            <person name="Lipzen A."/>
            <person name="Logrieco A.F."/>
            <person name="MacCabe A."/>
            <person name="Maekelae M.R."/>
            <person name="Malavazi I."/>
            <person name="Melin P."/>
            <person name="Meyer V."/>
            <person name="Mielnichuk N."/>
            <person name="Miskei M."/>
            <person name="Molnar A.P."/>
            <person name="Mule G."/>
            <person name="Ngan C.Y."/>
            <person name="Orejas M."/>
            <person name="Orosz E."/>
            <person name="Ouedraogo J.P."/>
            <person name="Overkamp K.M."/>
            <person name="Park H.-S."/>
            <person name="Perrone G."/>
            <person name="Piumi F."/>
            <person name="Punt P.J."/>
            <person name="Ram A.F."/>
            <person name="Ramon A."/>
            <person name="Rauscher S."/>
            <person name="Record E."/>
            <person name="Riano-Pachon D.M."/>
            <person name="Robert V."/>
            <person name="Roehrig J."/>
            <person name="Ruller R."/>
            <person name="Salamov A."/>
            <person name="Salih N.S."/>
            <person name="Samson R.A."/>
            <person name="Sandor E."/>
            <person name="Sanguinetti M."/>
            <person name="Schuetze T."/>
            <person name="Sepcic K."/>
            <person name="Shelest E."/>
            <person name="Sherlock G."/>
            <person name="Sophianopoulou V."/>
            <person name="Squina F.M."/>
            <person name="Sun H."/>
            <person name="Susca A."/>
            <person name="Todd R.B."/>
            <person name="Tsang A."/>
            <person name="Unkles S.E."/>
            <person name="van de Wiele N."/>
            <person name="van Rossen-Uffink D."/>
            <person name="Oliveira J.V."/>
            <person name="Vesth T.C."/>
            <person name="Visser J."/>
            <person name="Yu J.-H."/>
            <person name="Zhou M."/>
            <person name="Andersen M.R."/>
            <person name="Archer D.B."/>
            <person name="Baker S.E."/>
            <person name="Benoit I."/>
            <person name="Brakhage A.A."/>
            <person name="Braus G.H."/>
            <person name="Fischer R."/>
            <person name="Frisvad J.C."/>
            <person name="Goldman G.H."/>
            <person name="Houbraken J."/>
            <person name="Oakley B."/>
            <person name="Pocsi I."/>
            <person name="Scazzocchio C."/>
            <person name="Seiboth B."/>
            <person name="vanKuyk P.A."/>
            <person name="Wortman J."/>
            <person name="Dyer P.S."/>
            <person name="Grigoriev I.V."/>
        </authorList>
    </citation>
    <scope>NUCLEOTIDE SEQUENCE [LARGE SCALE GENOMIC DNA]</scope>
    <source>
        <strain evidence="2">CBS 106.47</strain>
    </source>
</reference>
<protein>
    <submittedName>
        <fullName evidence="1">Uncharacterized protein</fullName>
    </submittedName>
</protein>
<name>A0A1M3T7N6_ASPLC</name>
<evidence type="ECO:0000313" key="1">
    <source>
        <dbReference type="EMBL" id="OJZ82745.1"/>
    </source>
</evidence>
<gene>
    <name evidence="1" type="ORF">ASPFODRAFT_63924</name>
</gene>
<dbReference type="Proteomes" id="UP000184063">
    <property type="component" value="Unassembled WGS sequence"/>
</dbReference>
<dbReference type="EMBL" id="KV878247">
    <property type="protein sequence ID" value="OJZ82745.1"/>
    <property type="molecule type" value="Genomic_DNA"/>
</dbReference>
<dbReference type="VEuPathDB" id="FungiDB:ASPFODRAFT_63924"/>
<organism evidence="1 2">
    <name type="scientific">Aspergillus luchuensis (strain CBS 106.47)</name>
    <dbReference type="NCBI Taxonomy" id="1137211"/>
    <lineage>
        <taxon>Eukaryota</taxon>
        <taxon>Fungi</taxon>
        <taxon>Dikarya</taxon>
        <taxon>Ascomycota</taxon>
        <taxon>Pezizomycotina</taxon>
        <taxon>Eurotiomycetes</taxon>
        <taxon>Eurotiomycetidae</taxon>
        <taxon>Eurotiales</taxon>
        <taxon>Aspergillaceae</taxon>
        <taxon>Aspergillus</taxon>
        <taxon>Aspergillus subgen. Circumdati</taxon>
    </lineage>
</organism>
<evidence type="ECO:0000313" key="2">
    <source>
        <dbReference type="Proteomes" id="UP000184063"/>
    </source>
</evidence>
<sequence>MVALDYLHERCGLIHSLSPKKAISFAWLCIHYPSSSIKSSELDKNLCLPNRKHIHLLDCEAPFEISGNRVNCMSQARILSDVGKSREPGRKSIRANASVRWPGFNRTAERVGLLGHGRAMTY</sequence>